<dbReference type="PANTHER" id="PTHR35526:SF3">
    <property type="entry name" value="ANTI-SIGMA-F FACTOR RSBW"/>
    <property type="match status" value="1"/>
</dbReference>
<feature type="compositionally biased region" description="Low complexity" evidence="1">
    <location>
        <begin position="99"/>
        <end position="111"/>
    </location>
</feature>
<evidence type="ECO:0000313" key="3">
    <source>
        <dbReference type="Proteomes" id="UP001596083"/>
    </source>
</evidence>
<keyword evidence="3" id="KW-1185">Reference proteome</keyword>
<dbReference type="Proteomes" id="UP001596083">
    <property type="component" value="Unassembled WGS sequence"/>
</dbReference>
<dbReference type="RefSeq" id="WP_390318176.1">
    <property type="nucleotide sequence ID" value="NZ_JBHSPB010000012.1"/>
</dbReference>
<sequence>MATPPPDHPWSYTLNLPHDPRSARIARVMLRGVLESHDVTERADDAVLLTNEMVTHSYRYSDGPVEVRVRELPRERLRISVWDTDPSVPAPFDTPPCRGAGSAPGAEAGAEAGADGLAGGGLQLVCLCADAWGSFTFGGSLAGPALRGKLLWCELGPRSGRVHLAA</sequence>
<dbReference type="InterPro" id="IPR036890">
    <property type="entry name" value="HATPase_C_sf"/>
</dbReference>
<accession>A0ABW0Z2C6</accession>
<comment type="caution">
    <text evidence="2">The sequence shown here is derived from an EMBL/GenBank/DDBJ whole genome shotgun (WGS) entry which is preliminary data.</text>
</comment>
<evidence type="ECO:0000256" key="1">
    <source>
        <dbReference type="SAM" id="MobiDB-lite"/>
    </source>
</evidence>
<name>A0ABW0Z2C6_9ACTN</name>
<dbReference type="Gene3D" id="3.30.565.10">
    <property type="entry name" value="Histidine kinase-like ATPase, C-terminal domain"/>
    <property type="match status" value="1"/>
</dbReference>
<proteinExistence type="predicted"/>
<dbReference type="PANTHER" id="PTHR35526">
    <property type="entry name" value="ANTI-SIGMA-F FACTOR RSBW-RELATED"/>
    <property type="match status" value="1"/>
</dbReference>
<dbReference type="EMBL" id="JBHSPB010000012">
    <property type="protein sequence ID" value="MFC5722607.1"/>
    <property type="molecule type" value="Genomic_DNA"/>
</dbReference>
<reference evidence="3" key="1">
    <citation type="journal article" date="2019" name="Int. J. Syst. Evol. Microbiol.">
        <title>The Global Catalogue of Microorganisms (GCM) 10K type strain sequencing project: providing services to taxonomists for standard genome sequencing and annotation.</title>
        <authorList>
            <consortium name="The Broad Institute Genomics Platform"/>
            <consortium name="The Broad Institute Genome Sequencing Center for Infectious Disease"/>
            <person name="Wu L."/>
            <person name="Ma J."/>
        </authorList>
    </citation>
    <scope>NUCLEOTIDE SEQUENCE [LARGE SCALE GENOMIC DNA]</scope>
    <source>
        <strain evidence="3">CGMCC 4.7304</strain>
    </source>
</reference>
<gene>
    <name evidence="2" type="ORF">ACFP1Z_20775</name>
</gene>
<protein>
    <submittedName>
        <fullName evidence="2">ATP-binding protein</fullName>
    </submittedName>
</protein>
<feature type="region of interest" description="Disordered" evidence="1">
    <location>
        <begin position="87"/>
        <end position="111"/>
    </location>
</feature>
<dbReference type="InterPro" id="IPR050267">
    <property type="entry name" value="Anti-sigma-factor_SerPK"/>
</dbReference>
<evidence type="ECO:0000313" key="2">
    <source>
        <dbReference type="EMBL" id="MFC5722607.1"/>
    </source>
</evidence>
<keyword evidence="2" id="KW-0547">Nucleotide-binding</keyword>
<organism evidence="2 3">
    <name type="scientific">Streptomyces gamaensis</name>
    <dbReference type="NCBI Taxonomy" id="1763542"/>
    <lineage>
        <taxon>Bacteria</taxon>
        <taxon>Bacillati</taxon>
        <taxon>Actinomycetota</taxon>
        <taxon>Actinomycetes</taxon>
        <taxon>Kitasatosporales</taxon>
        <taxon>Streptomycetaceae</taxon>
        <taxon>Streptomyces</taxon>
    </lineage>
</organism>
<dbReference type="GO" id="GO:0005524">
    <property type="term" value="F:ATP binding"/>
    <property type="evidence" value="ECO:0007669"/>
    <property type="project" value="UniProtKB-KW"/>
</dbReference>
<keyword evidence="2" id="KW-0067">ATP-binding</keyword>